<dbReference type="OrthoDB" id="9766552at2"/>
<keyword evidence="4" id="KW-0067">ATP-binding</keyword>
<reference evidence="7 8" key="1">
    <citation type="submission" date="2017-06" db="EMBL/GenBank/DDBJ databases">
        <title>Genome Sequencing of the methanotroph Methylovulum psychrotolerants str. HV10-M2 isolated from a high-altitude environment.</title>
        <authorList>
            <person name="Mateos-Rivera A."/>
        </authorList>
    </citation>
    <scope>NUCLEOTIDE SEQUENCE [LARGE SCALE GENOMIC DNA]</scope>
    <source>
        <strain evidence="7 8">HV10_M2</strain>
    </source>
</reference>
<dbReference type="EMBL" id="CP022129">
    <property type="protein sequence ID" value="ASF46507.1"/>
    <property type="molecule type" value="Genomic_DNA"/>
</dbReference>
<dbReference type="GO" id="GO:0005524">
    <property type="term" value="F:ATP binding"/>
    <property type="evidence" value="ECO:0007669"/>
    <property type="project" value="UniProtKB-KW"/>
</dbReference>
<keyword evidence="1" id="KW-0808">Transferase</keyword>
<evidence type="ECO:0000256" key="3">
    <source>
        <dbReference type="ARBA" id="ARBA00022777"/>
    </source>
</evidence>
<dbReference type="SUPFAM" id="SSF82544">
    <property type="entry name" value="GckA/TtuD-like"/>
    <property type="match status" value="1"/>
</dbReference>
<protein>
    <submittedName>
        <fullName evidence="7">Glycerate kinase</fullName>
    </submittedName>
</protein>
<organism evidence="7 8">
    <name type="scientific">Methylovulum psychrotolerans</name>
    <dbReference type="NCBI Taxonomy" id="1704499"/>
    <lineage>
        <taxon>Bacteria</taxon>
        <taxon>Pseudomonadati</taxon>
        <taxon>Pseudomonadota</taxon>
        <taxon>Gammaproteobacteria</taxon>
        <taxon>Methylococcales</taxon>
        <taxon>Methylococcaceae</taxon>
        <taxon>Methylovulum</taxon>
    </lineage>
</organism>
<dbReference type="InterPro" id="IPR037035">
    <property type="entry name" value="GK-like_C_sf"/>
</dbReference>
<dbReference type="GO" id="GO:0008887">
    <property type="term" value="F:glycerate kinase activity"/>
    <property type="evidence" value="ECO:0007669"/>
    <property type="project" value="InterPro"/>
</dbReference>
<dbReference type="FunFam" id="3.40.50.10180:FF:000001">
    <property type="entry name" value="Glycerate kinase"/>
    <property type="match status" value="1"/>
</dbReference>
<proteinExistence type="predicted"/>
<dbReference type="PANTHER" id="PTHR12227:SF0">
    <property type="entry name" value="GLYCERATE KINASE"/>
    <property type="match status" value="1"/>
</dbReference>
<dbReference type="Proteomes" id="UP000197019">
    <property type="component" value="Chromosome"/>
</dbReference>
<sequence length="446" mass="46115">MPLTAQLRQHAQAIFQAGVAAADPYQAVKRCLTANGTLLDIRLNDGNTHTRRWTKIHLIAFGKAACAMASAAHDSIPPYLLDAHPIAVTNYENVTDLAAIKVVGASHPLPDAEGFYAAQCIAEIASDAQQGELLLVLVSGGGSALIPYPVPGISLAEKVATTDVLLASGATINEINCVRKHLSQLKGGGLAKLAYPADVHALILSDVLGDDLSAIASGPTVADPTTYSDAVAILKTRQAWDKIPAAVQQHLHQGVQGAIAETPKANGTIFSRNNQTLVGSNALSVNAMLQTARRLGYPSQLYSGHLCGEARTVAKDWVTYAKTLQQPVALVAGGETTVTLQGNGRGGRNQEMALAFALAAQQQGLGGQWAFLSGGTDGRDGPTDAAGGLVDAGTISRMISPDSAAAHLANNDSYPALQRAGDLLVTGATGTNVADLQVLLLIPAAV</sequence>
<evidence type="ECO:0000259" key="6">
    <source>
        <dbReference type="Pfam" id="PF13660"/>
    </source>
</evidence>
<dbReference type="Pfam" id="PF05161">
    <property type="entry name" value="MOFRL"/>
    <property type="match status" value="1"/>
</dbReference>
<evidence type="ECO:0000256" key="1">
    <source>
        <dbReference type="ARBA" id="ARBA00022679"/>
    </source>
</evidence>
<gene>
    <name evidence="7" type="ORF">CEK71_10735</name>
</gene>
<feature type="domain" description="MOFRL-associated" evidence="6">
    <location>
        <begin position="11"/>
        <end position="251"/>
    </location>
</feature>
<keyword evidence="8" id="KW-1185">Reference proteome</keyword>
<evidence type="ECO:0000256" key="4">
    <source>
        <dbReference type="ARBA" id="ARBA00022840"/>
    </source>
</evidence>
<keyword evidence="2" id="KW-0547">Nucleotide-binding</keyword>
<evidence type="ECO:0000313" key="7">
    <source>
        <dbReference type="EMBL" id="ASF46507.1"/>
    </source>
</evidence>
<dbReference type="Gene3D" id="3.40.1480.10">
    <property type="entry name" value="MOFRL domain"/>
    <property type="match status" value="1"/>
</dbReference>
<evidence type="ECO:0000313" key="8">
    <source>
        <dbReference type="Proteomes" id="UP000197019"/>
    </source>
</evidence>
<dbReference type="InterPro" id="IPR038614">
    <property type="entry name" value="GK_N_sf"/>
</dbReference>
<feature type="domain" description="MOFRL" evidence="5">
    <location>
        <begin position="329"/>
        <end position="435"/>
    </location>
</feature>
<dbReference type="PANTHER" id="PTHR12227">
    <property type="entry name" value="GLYCERATE KINASE"/>
    <property type="match status" value="1"/>
</dbReference>
<evidence type="ECO:0000259" key="5">
    <source>
        <dbReference type="Pfam" id="PF05161"/>
    </source>
</evidence>
<dbReference type="Pfam" id="PF13660">
    <property type="entry name" value="DUF4147"/>
    <property type="match status" value="1"/>
</dbReference>
<dbReference type="InterPro" id="IPR025286">
    <property type="entry name" value="MOFRL_assoc_dom"/>
</dbReference>
<evidence type="ECO:0000256" key="2">
    <source>
        <dbReference type="ARBA" id="ARBA00022741"/>
    </source>
</evidence>
<dbReference type="GO" id="GO:0005737">
    <property type="term" value="C:cytoplasm"/>
    <property type="evidence" value="ECO:0007669"/>
    <property type="project" value="TreeGrafter"/>
</dbReference>
<dbReference type="InterPro" id="IPR039760">
    <property type="entry name" value="MOFRL_protein"/>
</dbReference>
<name>A0A1Z4BYX5_9GAMM</name>
<dbReference type="InterPro" id="IPR007835">
    <property type="entry name" value="MOFRL"/>
</dbReference>
<keyword evidence="3 7" id="KW-0418">Kinase</keyword>
<dbReference type="AlphaFoldDB" id="A0A1Z4BYX5"/>
<dbReference type="RefSeq" id="WP_088619379.1">
    <property type="nucleotide sequence ID" value="NZ_CP022129.1"/>
</dbReference>
<accession>A0A1Z4BYX5</accession>
<dbReference type="KEGG" id="mpsy:CEK71_10735"/>
<dbReference type="Gene3D" id="3.40.50.10180">
    <property type="entry name" value="Glycerate kinase, MOFRL-like N-terminal domain"/>
    <property type="match status" value="1"/>
</dbReference>